<dbReference type="STRING" id="667676.SAMN05192539_103517"/>
<gene>
    <name evidence="6" type="ORF">SAMN05192539_103517</name>
</gene>
<dbReference type="Gene3D" id="3.90.1150.10">
    <property type="entry name" value="Aspartate Aminotransferase, domain 1"/>
    <property type="match status" value="1"/>
</dbReference>
<evidence type="ECO:0000259" key="5">
    <source>
        <dbReference type="Pfam" id="PF01212"/>
    </source>
</evidence>
<name>A0A1H7E4C9_9BURK</name>
<dbReference type="PANTHER" id="PTHR48097:SF5">
    <property type="entry name" value="LOW SPECIFICITY L-THREONINE ALDOLASE"/>
    <property type="match status" value="1"/>
</dbReference>
<comment type="subunit">
    <text evidence="3">Homotetramer.</text>
</comment>
<evidence type="ECO:0000256" key="2">
    <source>
        <dbReference type="ARBA" id="ARBA00006966"/>
    </source>
</evidence>
<feature type="domain" description="Aromatic amino acid beta-eliminating lyase/threonine aldolase" evidence="5">
    <location>
        <begin position="9"/>
        <end position="295"/>
    </location>
</feature>
<comment type="similarity">
    <text evidence="2">Belongs to the threonine aldolase family.</text>
</comment>
<evidence type="ECO:0000256" key="3">
    <source>
        <dbReference type="ARBA" id="ARBA00011881"/>
    </source>
</evidence>
<organism evidence="6 7">
    <name type="scientific">Paraburkholderia diazotrophica</name>
    <dbReference type="NCBI Taxonomy" id="667676"/>
    <lineage>
        <taxon>Bacteria</taxon>
        <taxon>Pseudomonadati</taxon>
        <taxon>Pseudomonadota</taxon>
        <taxon>Betaproteobacteria</taxon>
        <taxon>Burkholderiales</taxon>
        <taxon>Burkholderiaceae</taxon>
        <taxon>Paraburkholderia</taxon>
    </lineage>
</organism>
<proteinExistence type="inferred from homology"/>
<evidence type="ECO:0000256" key="1">
    <source>
        <dbReference type="ARBA" id="ARBA00001933"/>
    </source>
</evidence>
<dbReference type="EMBL" id="FNYE01000035">
    <property type="protein sequence ID" value="SEK05435.1"/>
    <property type="molecule type" value="Genomic_DNA"/>
</dbReference>
<dbReference type="RefSeq" id="WP_218162563.1">
    <property type="nucleotide sequence ID" value="NZ_FNYE01000035.1"/>
</dbReference>
<dbReference type="InterPro" id="IPR001597">
    <property type="entry name" value="ArAA_b-elim_lyase/Thr_aldolase"/>
</dbReference>
<dbReference type="Pfam" id="PF01212">
    <property type="entry name" value="Beta_elim_lyase"/>
    <property type="match status" value="1"/>
</dbReference>
<keyword evidence="7" id="KW-1185">Reference proteome</keyword>
<comment type="cofactor">
    <cofactor evidence="1">
        <name>pyridoxal 5'-phosphate</name>
        <dbReference type="ChEBI" id="CHEBI:597326"/>
    </cofactor>
</comment>
<dbReference type="AlphaFoldDB" id="A0A1H7E4C9"/>
<accession>A0A1H7E4C9</accession>
<keyword evidence="4" id="KW-0663">Pyridoxal phosphate</keyword>
<dbReference type="PANTHER" id="PTHR48097">
    <property type="entry name" value="L-THREONINE ALDOLASE-RELATED"/>
    <property type="match status" value="1"/>
</dbReference>
<evidence type="ECO:0000313" key="7">
    <source>
        <dbReference type="Proteomes" id="UP000198866"/>
    </source>
</evidence>
<dbReference type="SUPFAM" id="SSF53383">
    <property type="entry name" value="PLP-dependent transferases"/>
    <property type="match status" value="1"/>
</dbReference>
<sequence length="350" mass="37562">MNESVKPMLASDNASGVHPALFERMMAANAGHAIGYGADAYTASAERLFRLHFGEQAKVFFVTTGTAANVLALQAIAQSVDAVFCADCAHLYVDECGAPERMAGCKVVGVATTDGKLELPALEEAVAFHAGLVHRSRPRVVSLSQATERGTVYQPEEVRRIAGFAHAQGMLVHMDGARLANAAASLGQSLGAITRDLGVDIVSFGGTKNGLMMAEAIVVIDPTLGGALPSIRKQGMQLASKQRFIAAQYLGYFEDDLWLHNARHANRMAARLASALRAIEGVRVTAPVEANMVFATLPPSWIAPLQQHTAFHVWNPRVSEVRFVTSFDTSERDIDAFTGEMARLATRETV</sequence>
<dbReference type="InterPro" id="IPR015424">
    <property type="entry name" value="PyrdxlP-dep_Trfase"/>
</dbReference>
<reference evidence="7" key="1">
    <citation type="submission" date="2016-10" db="EMBL/GenBank/DDBJ databases">
        <authorList>
            <person name="Varghese N."/>
            <person name="Submissions S."/>
        </authorList>
    </citation>
    <scope>NUCLEOTIDE SEQUENCE [LARGE SCALE GENOMIC DNA]</scope>
    <source>
        <strain evidence="7">LMG 26031</strain>
    </source>
</reference>
<dbReference type="GO" id="GO:0006520">
    <property type="term" value="P:amino acid metabolic process"/>
    <property type="evidence" value="ECO:0007669"/>
    <property type="project" value="InterPro"/>
</dbReference>
<dbReference type="InterPro" id="IPR015421">
    <property type="entry name" value="PyrdxlP-dep_Trfase_major"/>
</dbReference>
<dbReference type="InterPro" id="IPR015422">
    <property type="entry name" value="PyrdxlP-dep_Trfase_small"/>
</dbReference>
<dbReference type="GO" id="GO:0016829">
    <property type="term" value="F:lyase activity"/>
    <property type="evidence" value="ECO:0007669"/>
    <property type="project" value="InterPro"/>
</dbReference>
<dbReference type="Proteomes" id="UP000198866">
    <property type="component" value="Unassembled WGS sequence"/>
</dbReference>
<dbReference type="Gene3D" id="3.40.640.10">
    <property type="entry name" value="Type I PLP-dependent aspartate aminotransferase-like (Major domain)"/>
    <property type="match status" value="1"/>
</dbReference>
<protein>
    <submittedName>
        <fullName evidence="6">L-threonine aldolase</fullName>
    </submittedName>
</protein>
<evidence type="ECO:0000313" key="6">
    <source>
        <dbReference type="EMBL" id="SEK05435.1"/>
    </source>
</evidence>
<evidence type="ECO:0000256" key="4">
    <source>
        <dbReference type="ARBA" id="ARBA00022898"/>
    </source>
</evidence>